<dbReference type="Pfam" id="PF10740">
    <property type="entry name" value="DUF2529"/>
    <property type="match status" value="1"/>
</dbReference>
<gene>
    <name evidence="2" type="ORF">BACCIP111883_00874</name>
</gene>
<dbReference type="Proteomes" id="UP000789833">
    <property type="component" value="Unassembled WGS sequence"/>
</dbReference>
<reference evidence="2 3" key="1">
    <citation type="submission" date="2021-10" db="EMBL/GenBank/DDBJ databases">
        <authorList>
            <person name="Criscuolo A."/>
        </authorList>
    </citation>
    <scope>NUCLEOTIDE SEQUENCE [LARGE SCALE GENOMIC DNA]</scope>
    <source>
        <strain evidence="3">CIP 111883</strain>
    </source>
</reference>
<dbReference type="EMBL" id="CAKJTJ010000003">
    <property type="protein sequence ID" value="CAG9620106.1"/>
    <property type="molecule type" value="Genomic_DNA"/>
</dbReference>
<accession>A0ABN8A8J3</accession>
<evidence type="ECO:0000259" key="1">
    <source>
        <dbReference type="Pfam" id="PF10740"/>
    </source>
</evidence>
<protein>
    <recommendedName>
        <fullName evidence="1">DUF2529 domain-containing protein</fullName>
    </recommendedName>
</protein>
<evidence type="ECO:0000313" key="2">
    <source>
        <dbReference type="EMBL" id="CAG9620106.1"/>
    </source>
</evidence>
<organism evidence="2 3">
    <name type="scientific">Sutcliffiella rhizosphaerae</name>
    <dbReference type="NCBI Taxonomy" id="2880967"/>
    <lineage>
        <taxon>Bacteria</taxon>
        <taxon>Bacillati</taxon>
        <taxon>Bacillota</taxon>
        <taxon>Bacilli</taxon>
        <taxon>Bacillales</taxon>
        <taxon>Bacillaceae</taxon>
        <taxon>Sutcliffiella</taxon>
    </lineage>
</organism>
<dbReference type="InterPro" id="IPR019676">
    <property type="entry name" value="DUF2529"/>
</dbReference>
<evidence type="ECO:0000313" key="3">
    <source>
        <dbReference type="Proteomes" id="UP000789833"/>
    </source>
</evidence>
<proteinExistence type="predicted"/>
<keyword evidence="3" id="KW-1185">Reference proteome</keyword>
<name>A0ABN8A8J3_9BACI</name>
<sequence>MLKIFTTQLQGIYNKMGNEEDLALEDGARMLAQAVVGEGRIYIYGVKEMKAVEAEAIDGAEPMDTATLLSDLDNYHDLTDTDRALIVSRFSTDNEAVSTAKALKELGIEMVGISTVVDGDSAAETLESIVDVHIDLKLKKPLIPGDDGERYGFPSSMAALYAYFGLSFTLREMLEEQE</sequence>
<dbReference type="RefSeq" id="WP_230500039.1">
    <property type="nucleotide sequence ID" value="NZ_CAKJTJ010000003.1"/>
</dbReference>
<comment type="caution">
    <text evidence="2">The sequence shown here is derived from an EMBL/GenBank/DDBJ whole genome shotgun (WGS) entry which is preliminary data.</text>
</comment>
<feature type="domain" description="DUF2529" evidence="1">
    <location>
        <begin position="1"/>
        <end position="174"/>
    </location>
</feature>
<dbReference type="Gene3D" id="3.40.50.10490">
    <property type="entry name" value="Glucose-6-phosphate isomerase like protein, domain 1"/>
    <property type="match status" value="1"/>
</dbReference>